<dbReference type="AlphaFoldDB" id="X1R157"/>
<comment type="caution">
    <text evidence="1">The sequence shown here is derived from an EMBL/GenBank/DDBJ whole genome shotgun (WGS) entry which is preliminary data.</text>
</comment>
<evidence type="ECO:0000313" key="1">
    <source>
        <dbReference type="EMBL" id="GAI49284.1"/>
    </source>
</evidence>
<dbReference type="EMBL" id="BARV01034660">
    <property type="protein sequence ID" value="GAI49284.1"/>
    <property type="molecule type" value="Genomic_DNA"/>
</dbReference>
<organism evidence="1">
    <name type="scientific">marine sediment metagenome</name>
    <dbReference type="NCBI Taxonomy" id="412755"/>
    <lineage>
        <taxon>unclassified sequences</taxon>
        <taxon>metagenomes</taxon>
        <taxon>ecological metagenomes</taxon>
    </lineage>
</organism>
<name>X1R157_9ZZZZ</name>
<protein>
    <submittedName>
        <fullName evidence="1">Uncharacterized protein</fullName>
    </submittedName>
</protein>
<accession>X1R157</accession>
<gene>
    <name evidence="1" type="ORF">S06H3_54226</name>
</gene>
<proteinExistence type="predicted"/>
<sequence length="107" mass="12003">MACKLHEDIDAVLLDYTGNRFIAQAADVSVVVELSFKAFGHPVRESNIAISINFYVPAVVSIKQRLKEICYRMCTKIGRDVTNAKPTVRVGRIIVRHSGQSWRGMKP</sequence>
<reference evidence="1" key="1">
    <citation type="journal article" date="2014" name="Front. Microbiol.">
        <title>High frequency of phylogenetically diverse reductive dehalogenase-homologous genes in deep subseafloor sedimentary metagenomes.</title>
        <authorList>
            <person name="Kawai M."/>
            <person name="Futagami T."/>
            <person name="Toyoda A."/>
            <person name="Takaki Y."/>
            <person name="Nishi S."/>
            <person name="Hori S."/>
            <person name="Arai W."/>
            <person name="Tsubouchi T."/>
            <person name="Morono Y."/>
            <person name="Uchiyama I."/>
            <person name="Ito T."/>
            <person name="Fujiyama A."/>
            <person name="Inagaki F."/>
            <person name="Takami H."/>
        </authorList>
    </citation>
    <scope>NUCLEOTIDE SEQUENCE</scope>
    <source>
        <strain evidence="1">Expedition CK06-06</strain>
    </source>
</reference>
<feature type="non-terminal residue" evidence="1">
    <location>
        <position position="107"/>
    </location>
</feature>